<dbReference type="HOGENOM" id="CLU_3000342_0_0_1"/>
<dbReference type="PaxDb" id="29760-VIT_07s0197g00120.t01"/>
<protein>
    <submittedName>
        <fullName evidence="1">Uncharacterized protein</fullName>
    </submittedName>
</protein>
<proteinExistence type="predicted"/>
<sequence>MASTPSLSIRAVAGTFWSSGREPKSKKHSFSITSSSFRASKLLWRHLRRSASESTTD</sequence>
<organism evidence="1 2">
    <name type="scientific">Vitis vinifera</name>
    <name type="common">Grape</name>
    <dbReference type="NCBI Taxonomy" id="29760"/>
    <lineage>
        <taxon>Eukaryota</taxon>
        <taxon>Viridiplantae</taxon>
        <taxon>Streptophyta</taxon>
        <taxon>Embryophyta</taxon>
        <taxon>Tracheophyta</taxon>
        <taxon>Spermatophyta</taxon>
        <taxon>Magnoliopsida</taxon>
        <taxon>eudicotyledons</taxon>
        <taxon>Gunneridae</taxon>
        <taxon>Pentapetalae</taxon>
        <taxon>rosids</taxon>
        <taxon>Vitales</taxon>
        <taxon>Vitaceae</taxon>
        <taxon>Viteae</taxon>
        <taxon>Vitis</taxon>
    </lineage>
</organism>
<dbReference type="InParanoid" id="E0CVV6"/>
<gene>
    <name evidence="1" type="ordered locus">VIT_07s0197g00120</name>
</gene>
<evidence type="ECO:0000313" key="2">
    <source>
        <dbReference type="Proteomes" id="UP000009183"/>
    </source>
</evidence>
<name>E0CVV6_VITVI</name>
<accession>E0CVV6</accession>
<dbReference type="AlphaFoldDB" id="E0CVV6"/>
<reference evidence="2" key="1">
    <citation type="journal article" date="2007" name="Nature">
        <title>The grapevine genome sequence suggests ancestral hexaploidization in major angiosperm phyla.</title>
        <authorList>
            <consortium name="The French-Italian Public Consortium for Grapevine Genome Characterization."/>
            <person name="Jaillon O."/>
            <person name="Aury J.-M."/>
            <person name="Noel B."/>
            <person name="Policriti A."/>
            <person name="Clepet C."/>
            <person name="Casagrande A."/>
            <person name="Choisne N."/>
            <person name="Aubourg S."/>
            <person name="Vitulo N."/>
            <person name="Jubin C."/>
            <person name="Vezzi A."/>
            <person name="Legeai F."/>
            <person name="Hugueney P."/>
            <person name="Dasilva C."/>
            <person name="Horner D."/>
            <person name="Mica E."/>
            <person name="Jublot D."/>
            <person name="Poulain J."/>
            <person name="Bruyere C."/>
            <person name="Billault A."/>
            <person name="Segurens B."/>
            <person name="Gouyvenoux M."/>
            <person name="Ugarte E."/>
            <person name="Cattonaro F."/>
            <person name="Anthouard V."/>
            <person name="Vico V."/>
            <person name="Del Fabbro C."/>
            <person name="Alaux M."/>
            <person name="Di Gaspero G."/>
            <person name="Dumas V."/>
            <person name="Felice N."/>
            <person name="Paillard S."/>
            <person name="Juman I."/>
            <person name="Moroldo M."/>
            <person name="Scalabrin S."/>
            <person name="Canaguier A."/>
            <person name="Le Clainche I."/>
            <person name="Malacrida G."/>
            <person name="Durand E."/>
            <person name="Pesole G."/>
            <person name="Laucou V."/>
            <person name="Chatelet P."/>
            <person name="Merdinoglu D."/>
            <person name="Delledonne M."/>
            <person name="Pezzotti M."/>
            <person name="Lecharny A."/>
            <person name="Scarpelli C."/>
            <person name="Artiguenave F."/>
            <person name="Pe M.E."/>
            <person name="Valle G."/>
            <person name="Morgante M."/>
            <person name="Caboche M."/>
            <person name="Adam-Blondon A.-F."/>
            <person name="Weissenbach J."/>
            <person name="Quetier F."/>
            <person name="Wincker P."/>
        </authorList>
    </citation>
    <scope>NUCLEOTIDE SEQUENCE [LARGE SCALE GENOMIC DNA]</scope>
    <source>
        <strain evidence="2">cv. Pinot noir / PN40024</strain>
    </source>
</reference>
<dbReference type="Proteomes" id="UP000009183">
    <property type="component" value="Chromosome 7"/>
</dbReference>
<keyword evidence="2" id="KW-1185">Reference proteome</keyword>
<evidence type="ECO:0000313" key="1">
    <source>
        <dbReference type="EMBL" id="CBI23289.3"/>
    </source>
</evidence>
<dbReference type="EMBL" id="FN595251">
    <property type="protein sequence ID" value="CBI23289.3"/>
    <property type="molecule type" value="Genomic_DNA"/>
</dbReference>